<gene>
    <name evidence="2" type="ORF">KIW84_021936</name>
</gene>
<name>A0A9D4Y968_PEA</name>
<organism evidence="2 3">
    <name type="scientific">Pisum sativum</name>
    <name type="common">Garden pea</name>
    <name type="synonym">Lathyrus oleraceus</name>
    <dbReference type="NCBI Taxonomy" id="3888"/>
    <lineage>
        <taxon>Eukaryota</taxon>
        <taxon>Viridiplantae</taxon>
        <taxon>Streptophyta</taxon>
        <taxon>Embryophyta</taxon>
        <taxon>Tracheophyta</taxon>
        <taxon>Spermatophyta</taxon>
        <taxon>Magnoliopsida</taxon>
        <taxon>eudicotyledons</taxon>
        <taxon>Gunneridae</taxon>
        <taxon>Pentapetalae</taxon>
        <taxon>rosids</taxon>
        <taxon>fabids</taxon>
        <taxon>Fabales</taxon>
        <taxon>Fabaceae</taxon>
        <taxon>Papilionoideae</taxon>
        <taxon>50 kb inversion clade</taxon>
        <taxon>NPAAA clade</taxon>
        <taxon>Hologalegina</taxon>
        <taxon>IRL clade</taxon>
        <taxon>Fabeae</taxon>
        <taxon>Lathyrus</taxon>
    </lineage>
</organism>
<sequence>MDINEVEILLVAHELRLNKFKKPSVPNLASLNLTHTIHSHLPRDEAPTASSDSSPSLMPTPNTGNDYQALRGSYGRGRGYRFSNDALQCLLQPSHTRSSPPLQAPLSTFIANTLPSISTSWFPNSGTSFHVTSEAKSIQQITPYEGPDQIYIRNGQGRVGHDGLYEFPSIALSPPTKSSTVSMSGFPFHNNVPSINSTCI</sequence>
<reference evidence="2 3" key="1">
    <citation type="journal article" date="2022" name="Nat. Genet.">
        <title>Improved pea reference genome and pan-genome highlight genomic features and evolutionary characteristics.</title>
        <authorList>
            <person name="Yang T."/>
            <person name="Liu R."/>
            <person name="Luo Y."/>
            <person name="Hu S."/>
            <person name="Wang D."/>
            <person name="Wang C."/>
            <person name="Pandey M.K."/>
            <person name="Ge S."/>
            <person name="Xu Q."/>
            <person name="Li N."/>
            <person name="Li G."/>
            <person name="Huang Y."/>
            <person name="Saxena R.K."/>
            <person name="Ji Y."/>
            <person name="Li M."/>
            <person name="Yan X."/>
            <person name="He Y."/>
            <person name="Liu Y."/>
            <person name="Wang X."/>
            <person name="Xiang C."/>
            <person name="Varshney R.K."/>
            <person name="Ding H."/>
            <person name="Gao S."/>
            <person name="Zong X."/>
        </authorList>
    </citation>
    <scope>NUCLEOTIDE SEQUENCE [LARGE SCALE GENOMIC DNA]</scope>
    <source>
        <strain evidence="2 3">cv. Zhongwan 6</strain>
    </source>
</reference>
<accession>A0A9D4Y968</accession>
<dbReference type="AlphaFoldDB" id="A0A9D4Y968"/>
<dbReference type="EMBL" id="JAMSHJ010000002">
    <property type="protein sequence ID" value="KAI5435311.1"/>
    <property type="molecule type" value="Genomic_DNA"/>
</dbReference>
<comment type="caution">
    <text evidence="2">The sequence shown here is derived from an EMBL/GenBank/DDBJ whole genome shotgun (WGS) entry which is preliminary data.</text>
</comment>
<evidence type="ECO:0000256" key="1">
    <source>
        <dbReference type="SAM" id="MobiDB-lite"/>
    </source>
</evidence>
<proteinExistence type="predicted"/>
<dbReference type="Gramene" id="Psat02G0193600-T1">
    <property type="protein sequence ID" value="KAI5435311.1"/>
    <property type="gene ID" value="KIW84_021936"/>
</dbReference>
<evidence type="ECO:0000313" key="3">
    <source>
        <dbReference type="Proteomes" id="UP001058974"/>
    </source>
</evidence>
<keyword evidence="3" id="KW-1185">Reference proteome</keyword>
<evidence type="ECO:0000313" key="2">
    <source>
        <dbReference type="EMBL" id="KAI5435311.1"/>
    </source>
</evidence>
<feature type="compositionally biased region" description="Polar residues" evidence="1">
    <location>
        <begin position="48"/>
        <end position="66"/>
    </location>
</feature>
<dbReference type="Proteomes" id="UP001058974">
    <property type="component" value="Chromosome 2"/>
</dbReference>
<feature type="region of interest" description="Disordered" evidence="1">
    <location>
        <begin position="42"/>
        <end position="66"/>
    </location>
</feature>
<protein>
    <submittedName>
        <fullName evidence="2">Uncharacterized protein</fullName>
    </submittedName>
</protein>